<comment type="subcellular location">
    <subcellularLocation>
        <location evidence="3">Host cytoplasm</location>
    </subcellularLocation>
    <subcellularLocation>
        <location evidence="2">Host nucleus</location>
    </subcellularLocation>
</comment>
<dbReference type="SUPFAM" id="SSF54534">
    <property type="entry name" value="FKBP-like"/>
    <property type="match status" value="1"/>
</dbReference>
<dbReference type="EC" id="5.2.1.8" evidence="11"/>
<evidence type="ECO:0000256" key="3">
    <source>
        <dbReference type="ARBA" id="ARBA00004192"/>
    </source>
</evidence>
<dbReference type="EMBL" id="HBIN01000599">
    <property type="protein sequence ID" value="CAE0429931.1"/>
    <property type="molecule type" value="Transcribed_RNA"/>
</dbReference>
<dbReference type="Gene3D" id="3.10.50.40">
    <property type="match status" value="1"/>
</dbReference>
<dbReference type="PROSITE" id="PS50198">
    <property type="entry name" value="PPIC_PPIASE_2"/>
    <property type="match status" value="1"/>
</dbReference>
<evidence type="ECO:0000256" key="2">
    <source>
        <dbReference type="ARBA" id="ARBA00004147"/>
    </source>
</evidence>
<dbReference type="PANTHER" id="PTHR10657:SF4">
    <property type="entry name" value="PEPTIDYL-PROLYL CIS-TRANS ISOMERASE-RELATED"/>
    <property type="match status" value="1"/>
</dbReference>
<dbReference type="GO" id="GO:0030430">
    <property type="term" value="C:host cell cytoplasm"/>
    <property type="evidence" value="ECO:0007669"/>
    <property type="project" value="UniProtKB-SubCell"/>
</dbReference>
<dbReference type="InterPro" id="IPR000297">
    <property type="entry name" value="PPIase_PpiC"/>
</dbReference>
<sequence length="134" mass="14815">MLLFCTECSCLDEERGEMSSPLVPTEVQVSHLLLKHTESRNPVSRRTGQPINLTKEDAIRELETLRLTLNRENFAEIASQRSDCGSFQAGGDLGVFGKGVMQKPFEDAAFSLQPFEMSNIISTDSGVHVILRTG</sequence>
<comment type="function">
    <text evidence="8">Peptidyl-prolyl cis/trans isomerase (PPIase) that acts as a key virulence factor by promoting host leukocyte transformation. Binds to and isomerizes specific phosphorylated Ser/Thr-Pro (pSer/Thr-Pro) motifs in a subset of proteins, resulting in conformational changes in the proteins. Promotes host leukocyte transformation by binding to phosphorylated host FBXW7, disrupting dimerization and promoting FBXW7 autoubiquitination and subsequent degradation. Degradation of host FBXW7, leads to stabilization of JUN, which promotes cell transformation.</text>
</comment>
<evidence type="ECO:0000256" key="10">
    <source>
        <dbReference type="PROSITE-ProRule" id="PRU00278"/>
    </source>
</evidence>
<keyword evidence="4" id="KW-1048">Host nucleus</keyword>
<evidence type="ECO:0000256" key="11">
    <source>
        <dbReference type="RuleBase" id="RU363014"/>
    </source>
</evidence>
<dbReference type="GO" id="GO:0042025">
    <property type="term" value="C:host cell nucleus"/>
    <property type="evidence" value="ECO:0007669"/>
    <property type="project" value="UniProtKB-SubCell"/>
</dbReference>
<protein>
    <recommendedName>
        <fullName evidence="11">Peptidyl-prolyl cis-trans isomerase</fullName>
        <ecNumber evidence="11">5.2.1.8</ecNumber>
    </recommendedName>
</protein>
<dbReference type="InterPro" id="IPR046357">
    <property type="entry name" value="PPIase_dom_sf"/>
</dbReference>
<evidence type="ECO:0000256" key="7">
    <source>
        <dbReference type="ARBA" id="ARBA00023235"/>
    </source>
</evidence>
<feature type="domain" description="PpiC" evidence="12">
    <location>
        <begin position="24"/>
        <end position="134"/>
    </location>
</feature>
<evidence type="ECO:0000256" key="1">
    <source>
        <dbReference type="ARBA" id="ARBA00000971"/>
    </source>
</evidence>
<dbReference type="GO" id="GO:0003755">
    <property type="term" value="F:peptidyl-prolyl cis-trans isomerase activity"/>
    <property type="evidence" value="ECO:0007669"/>
    <property type="project" value="UniProtKB-UniRule"/>
</dbReference>
<evidence type="ECO:0000256" key="5">
    <source>
        <dbReference type="ARBA" id="ARBA00023110"/>
    </source>
</evidence>
<gene>
    <name evidence="13" type="ORF">ASTO00021_LOCUS258</name>
</gene>
<organism evidence="13">
    <name type="scientific">Aplanochytrium stocchinoi</name>
    <dbReference type="NCBI Taxonomy" id="215587"/>
    <lineage>
        <taxon>Eukaryota</taxon>
        <taxon>Sar</taxon>
        <taxon>Stramenopiles</taxon>
        <taxon>Bigyra</taxon>
        <taxon>Labyrinthulomycetes</taxon>
        <taxon>Thraustochytrida</taxon>
        <taxon>Thraustochytriidae</taxon>
        <taxon>Aplanochytrium</taxon>
    </lineage>
</organism>
<evidence type="ECO:0000256" key="4">
    <source>
        <dbReference type="ARBA" id="ARBA00022562"/>
    </source>
</evidence>
<reference evidence="13" key="1">
    <citation type="submission" date="2021-01" db="EMBL/GenBank/DDBJ databases">
        <authorList>
            <person name="Corre E."/>
            <person name="Pelletier E."/>
            <person name="Niang G."/>
            <person name="Scheremetjew M."/>
            <person name="Finn R."/>
            <person name="Kale V."/>
            <person name="Holt S."/>
            <person name="Cochrane G."/>
            <person name="Meng A."/>
            <person name="Brown T."/>
            <person name="Cohen L."/>
        </authorList>
    </citation>
    <scope>NUCLEOTIDE SEQUENCE</scope>
    <source>
        <strain evidence="13">GSBS06</strain>
    </source>
</reference>
<dbReference type="FunFam" id="3.10.50.40:FF:000010">
    <property type="entry name" value="Peptidyl-prolyl cis-trans isomerase Pin1"/>
    <property type="match status" value="1"/>
</dbReference>
<comment type="catalytic activity">
    <reaction evidence="1 11">
        <text>[protein]-peptidylproline (omega=180) = [protein]-peptidylproline (omega=0)</text>
        <dbReference type="Rhea" id="RHEA:16237"/>
        <dbReference type="Rhea" id="RHEA-COMP:10747"/>
        <dbReference type="Rhea" id="RHEA-COMP:10748"/>
        <dbReference type="ChEBI" id="CHEBI:83833"/>
        <dbReference type="ChEBI" id="CHEBI:83834"/>
        <dbReference type="EC" id="5.2.1.8"/>
    </reaction>
</comment>
<dbReference type="Pfam" id="PF00639">
    <property type="entry name" value="Rotamase"/>
    <property type="match status" value="1"/>
</dbReference>
<dbReference type="AlphaFoldDB" id="A0A7S3P9V6"/>
<evidence type="ECO:0000259" key="12">
    <source>
        <dbReference type="PROSITE" id="PS50198"/>
    </source>
</evidence>
<evidence type="ECO:0000256" key="6">
    <source>
        <dbReference type="ARBA" id="ARBA00023200"/>
    </source>
</evidence>
<keyword evidence="5 10" id="KW-0697">Rotamase</keyword>
<accession>A0A7S3P9V6</accession>
<evidence type="ECO:0000256" key="8">
    <source>
        <dbReference type="ARBA" id="ARBA00054022"/>
    </source>
</evidence>
<dbReference type="GO" id="GO:0005829">
    <property type="term" value="C:cytosol"/>
    <property type="evidence" value="ECO:0007669"/>
    <property type="project" value="TreeGrafter"/>
</dbReference>
<name>A0A7S3P9V6_9STRA</name>
<proteinExistence type="predicted"/>
<evidence type="ECO:0000313" key="13">
    <source>
        <dbReference type="EMBL" id="CAE0429931.1"/>
    </source>
</evidence>
<dbReference type="PANTHER" id="PTHR10657">
    <property type="entry name" value="PEPTIDYL-PROLYL CIS-TRANS ISOMERASE"/>
    <property type="match status" value="1"/>
</dbReference>
<keyword evidence="6" id="KW-1035">Host cytoplasm</keyword>
<keyword evidence="7 10" id="KW-0413">Isomerase</keyword>
<comment type="subunit">
    <text evidence="9">Interacts with host FBXW7; leading to FBXW7 autoubiquitination and subsequent degradation.</text>
</comment>
<dbReference type="InterPro" id="IPR051370">
    <property type="entry name" value="PPIase_Pin1"/>
</dbReference>
<dbReference type="GO" id="GO:0005634">
    <property type="term" value="C:nucleus"/>
    <property type="evidence" value="ECO:0007669"/>
    <property type="project" value="TreeGrafter"/>
</dbReference>
<evidence type="ECO:0000256" key="9">
    <source>
        <dbReference type="ARBA" id="ARBA00066165"/>
    </source>
</evidence>